<dbReference type="InterPro" id="IPR050445">
    <property type="entry name" value="Bact_polysacc_biosynth/exp"/>
</dbReference>
<dbReference type="RefSeq" id="WP_244348341.1">
    <property type="nucleotide sequence ID" value="NZ_JAFIRA010000001.1"/>
</dbReference>
<dbReference type="SUPFAM" id="SSF52540">
    <property type="entry name" value="P-loop containing nucleoside triphosphate hydrolases"/>
    <property type="match status" value="1"/>
</dbReference>
<protein>
    <recommendedName>
        <fullName evidence="5">Lipopolysaccharide biosynthesis protein</fullName>
    </recommendedName>
</protein>
<organism evidence="3 4">
    <name type="scientific">Thermostichus vulcanus str. 'Rupite'</name>
    <dbReference type="NCBI Taxonomy" id="2813851"/>
    <lineage>
        <taxon>Bacteria</taxon>
        <taxon>Bacillati</taxon>
        <taxon>Cyanobacteriota</taxon>
        <taxon>Cyanophyceae</taxon>
        <taxon>Thermostichales</taxon>
        <taxon>Thermostichaceae</taxon>
        <taxon>Thermostichus</taxon>
    </lineage>
</organism>
<reference evidence="3" key="1">
    <citation type="submission" date="2021-02" db="EMBL/GenBank/DDBJ databases">
        <title>The CRISPR/cas machinery reduction and long-range gene transfer in the hot spring cyanobacterium Synechococcus.</title>
        <authorList>
            <person name="Dvorak P."/>
            <person name="Jahodarova E."/>
            <person name="Hasler P."/>
            <person name="Poulickova A."/>
        </authorList>
    </citation>
    <scope>NUCLEOTIDE SEQUENCE</scope>
    <source>
        <strain evidence="3">Rupite</strain>
    </source>
</reference>
<comment type="caution">
    <text evidence="3">The sequence shown here is derived from an EMBL/GenBank/DDBJ whole genome shotgun (WGS) entry which is preliminary data.</text>
</comment>
<dbReference type="Proteomes" id="UP000830835">
    <property type="component" value="Unassembled WGS sequence"/>
</dbReference>
<keyword evidence="1" id="KW-0175">Coiled coil</keyword>
<evidence type="ECO:0000313" key="4">
    <source>
        <dbReference type="Proteomes" id="UP000830835"/>
    </source>
</evidence>
<dbReference type="PANTHER" id="PTHR32309:SF13">
    <property type="entry name" value="FERRIC ENTEROBACTIN TRANSPORT PROTEIN FEPE"/>
    <property type="match status" value="1"/>
</dbReference>
<dbReference type="Gene3D" id="3.40.50.300">
    <property type="entry name" value="P-loop containing nucleotide triphosphate hydrolases"/>
    <property type="match status" value="1"/>
</dbReference>
<keyword evidence="4" id="KW-1185">Reference proteome</keyword>
<evidence type="ECO:0000256" key="1">
    <source>
        <dbReference type="SAM" id="Coils"/>
    </source>
</evidence>
<feature type="transmembrane region" description="Helical" evidence="2">
    <location>
        <begin position="27"/>
        <end position="45"/>
    </location>
</feature>
<keyword evidence="2" id="KW-0472">Membrane</keyword>
<evidence type="ECO:0008006" key="5">
    <source>
        <dbReference type="Google" id="ProtNLM"/>
    </source>
</evidence>
<keyword evidence="2" id="KW-1133">Transmembrane helix</keyword>
<evidence type="ECO:0000313" key="3">
    <source>
        <dbReference type="EMBL" id="MCJ2541337.1"/>
    </source>
</evidence>
<gene>
    <name evidence="3" type="ORF">JX360_00195</name>
</gene>
<accession>A0ABT0C6C0</accession>
<dbReference type="EMBL" id="JAFIRA010000001">
    <property type="protein sequence ID" value="MCJ2541337.1"/>
    <property type="molecule type" value="Genomic_DNA"/>
</dbReference>
<sequence length="718" mass="79501">MTFDSAYAMPVRRPLPERVIRAFLPESWLFLLVLIAVLGPAVYWIRRIPPIYQAHSELLIESPRSVERLVSGANNSGVSNLDTVGDRVNPINNQIALIRSTPIFEKALEQAGLERQEVPQGALGVKLLGGTDLVEISYSSTDPELPPKVVAAITEVYIQENLRLNRERASQARRALERQLPELQEDLRKAQDALEAFQQENRFLGGGNETADVARTLNDMRQRVQAAQVELSSTVQRMESLQSQLPEDPDAALRIVGLSRDPNFQALRADLVKAETELAQLQSRYTDQNPQVLSALEKRERLANLLRDYSIRALGEQAGSDLAIPDPVQQGLVEKWFELGVERAAQNARLGQLNSQFAEIQSRYDALPQLVKEHTQLQLALDRARQTYLIFSENLASSRILEQQSLGNVRVIEPPSQRSVPIGPNRKPLYAVALVLGTLTGLGAVWAKVATNNRLCTLPELRDILPLPVLSAVPWGGVEKLAASAGRDNPLLDGYQTLQAHMRMLPREVHTIAIASWSRPEGSGLVAENLALLEAQIRRRVLLVRANTHEMGSPHLSRFDATTLEERDLKDPAEEERQWREWLQTQTAENPNGSKTGAELRGFDVLTYQVGLSVSAYKKWSMLLDRLRKRYDLVILDCPPVSQGSAATLLASLCDGVLWVAAPRQLGRRGAAAAAETLRTWDTRLLGQVVVGTGAHAVVNGHPRLGKPKAQSLLTEGV</sequence>
<keyword evidence="2" id="KW-0812">Transmembrane</keyword>
<dbReference type="InterPro" id="IPR027417">
    <property type="entry name" value="P-loop_NTPase"/>
</dbReference>
<dbReference type="PANTHER" id="PTHR32309">
    <property type="entry name" value="TYROSINE-PROTEIN KINASE"/>
    <property type="match status" value="1"/>
</dbReference>
<evidence type="ECO:0000256" key="2">
    <source>
        <dbReference type="SAM" id="Phobius"/>
    </source>
</evidence>
<feature type="coiled-coil region" evidence="1">
    <location>
        <begin position="159"/>
        <end position="284"/>
    </location>
</feature>
<name>A0ABT0C6C0_THEVL</name>
<proteinExistence type="predicted"/>